<evidence type="ECO:0000313" key="1">
    <source>
        <dbReference type="EMBL" id="GAE00967.1"/>
    </source>
</evidence>
<name>A0A0S6U3P0_CLOBO</name>
<dbReference type="AlphaFoldDB" id="A0A0S6U3P0"/>
<dbReference type="EMBL" id="DF384213">
    <property type="protein sequence ID" value="GAE00967.1"/>
    <property type="molecule type" value="Genomic_DNA"/>
</dbReference>
<accession>A0A0S6U3P0</accession>
<dbReference type="RefSeq" id="WP_030033406.1">
    <property type="nucleotide sequence ID" value="NZ_DF384213.1"/>
</dbReference>
<dbReference type="Proteomes" id="UP000054164">
    <property type="component" value="Unassembled WGS sequence"/>
</dbReference>
<sequence>MAIYVGGDTTELEYNFFTKVAGSMVECPMKFYWAKATDLLLPNDPNWHETDQNNYDKLKKQDSISAMADTTTAGEKAQLLVELDLNGLCNSLYDGNISQLKNEIKSLKVSAYARAESSNSGQILYDCKCIVWRSNDNWANSYVGRNKNSSIQEIITPNQDMTADNIVQWSKDRINNGLVYVLITSENPSDGTIASKVWIDYINITLKLNRQPDKMQPIEVELGEEWSILIKGFSPSGDSTNSEKYLFWMGNDSEAISYRYITGNIGRLGIQHNLQWSTTPNMPTFREKKFTANNYLIQYKNKVYTMYHLDSQGVRKGIFTDNIDFSAGLYKFYLAQTINGNLQGDAFFEDVQFLDRVFTDQEAEIILKDKNPNIVPNFNSSWYIHPNATVNLDGSILTLVATANYQGSSIILPILPNNRYKIEVEIEDINNLAHVAITQRCNNINISAARVFDNSGTYNGEFITQDKINTLVIACQNTGTGTFRFKNLRLKRLN</sequence>
<reference evidence="1" key="1">
    <citation type="submission" date="2013-10" db="EMBL/GenBank/DDBJ databases">
        <title>Draft genome sequence of Clostridium botulinum type B strain Osaka05.</title>
        <authorList>
            <person name="Sakaguchi Y."/>
            <person name="Hosomi K."/>
            <person name="Uchiyama J."/>
            <person name="Ogura Y."/>
            <person name="Sakaguchi M."/>
            <person name="Kohda T."/>
            <person name="Mukamoto M."/>
            <person name="Misawa N."/>
            <person name="Matsuzaki S."/>
            <person name="Hayashi T."/>
            <person name="Kozaki S."/>
        </authorList>
    </citation>
    <scope>NUCLEOTIDE SEQUENCE</scope>
    <source>
        <strain evidence="1">Osaka05</strain>
    </source>
</reference>
<gene>
    <name evidence="1" type="ORF">CBO05C_0657</name>
</gene>
<dbReference type="HOGENOM" id="CLU_551752_0_0_9"/>
<protein>
    <submittedName>
        <fullName evidence="1">Uncharacterized protein</fullName>
    </submittedName>
</protein>
<organism evidence="1">
    <name type="scientific">Clostridium botulinum B str. Osaka05</name>
    <dbReference type="NCBI Taxonomy" id="1407017"/>
    <lineage>
        <taxon>Bacteria</taxon>
        <taxon>Bacillati</taxon>
        <taxon>Bacillota</taxon>
        <taxon>Clostridia</taxon>
        <taxon>Eubacteriales</taxon>
        <taxon>Clostridiaceae</taxon>
        <taxon>Clostridium</taxon>
    </lineage>
</organism>
<proteinExistence type="predicted"/>